<feature type="disulfide bond" evidence="2">
    <location>
        <begin position="507"/>
        <end position="519"/>
    </location>
</feature>
<feature type="domain" description="MAM" evidence="4">
    <location>
        <begin position="113"/>
        <end position="274"/>
    </location>
</feature>
<evidence type="ECO:0000256" key="1">
    <source>
        <dbReference type="ARBA" id="ARBA00023157"/>
    </source>
</evidence>
<dbReference type="InterPro" id="IPR051560">
    <property type="entry name" value="MAM_domain-containing"/>
</dbReference>
<feature type="transmembrane region" description="Helical" evidence="3">
    <location>
        <begin position="780"/>
        <end position="805"/>
    </location>
</feature>
<dbReference type="InterPro" id="IPR002172">
    <property type="entry name" value="LDrepeatLR_classA_rpt"/>
</dbReference>
<accession>A0A2G8LJ34</accession>
<comment type="caution">
    <text evidence="2">Lacks conserved residue(s) required for the propagation of feature annotation.</text>
</comment>
<feature type="disulfide bond" evidence="2">
    <location>
        <begin position="514"/>
        <end position="532"/>
    </location>
</feature>
<dbReference type="InterPro" id="IPR023415">
    <property type="entry name" value="LDLR_class-A_CS"/>
</dbReference>
<reference evidence="5 6" key="1">
    <citation type="journal article" date="2017" name="PLoS Biol.">
        <title>The sea cucumber genome provides insights into morphological evolution and visceral regeneration.</title>
        <authorList>
            <person name="Zhang X."/>
            <person name="Sun L."/>
            <person name="Yuan J."/>
            <person name="Sun Y."/>
            <person name="Gao Y."/>
            <person name="Zhang L."/>
            <person name="Li S."/>
            <person name="Dai H."/>
            <person name="Hamel J.F."/>
            <person name="Liu C."/>
            <person name="Yu Y."/>
            <person name="Liu S."/>
            <person name="Lin W."/>
            <person name="Guo K."/>
            <person name="Jin S."/>
            <person name="Xu P."/>
            <person name="Storey K.B."/>
            <person name="Huan P."/>
            <person name="Zhang T."/>
            <person name="Zhou Y."/>
            <person name="Zhang J."/>
            <person name="Lin C."/>
            <person name="Li X."/>
            <person name="Xing L."/>
            <person name="Huo D."/>
            <person name="Sun M."/>
            <person name="Wang L."/>
            <person name="Mercier A."/>
            <person name="Li F."/>
            <person name="Yang H."/>
            <person name="Xiang J."/>
        </authorList>
    </citation>
    <scope>NUCLEOTIDE SEQUENCE [LARGE SCALE GENOMIC DNA]</scope>
    <source>
        <strain evidence="5">Shaxun</strain>
        <tissue evidence="5">Muscle</tissue>
    </source>
</reference>
<proteinExistence type="predicted"/>
<evidence type="ECO:0000259" key="4">
    <source>
        <dbReference type="PROSITE" id="PS50060"/>
    </source>
</evidence>
<dbReference type="SMART" id="SM00192">
    <property type="entry name" value="LDLa"/>
    <property type="match status" value="4"/>
</dbReference>
<dbReference type="Proteomes" id="UP000230750">
    <property type="component" value="Unassembled WGS sequence"/>
</dbReference>
<dbReference type="OrthoDB" id="412155at2759"/>
<protein>
    <submittedName>
        <fullName evidence="5">Putative MAM and LDL-receptor class A domain-containing protein 1 isoform X2</fullName>
    </submittedName>
</protein>
<dbReference type="GO" id="GO:0016020">
    <property type="term" value="C:membrane"/>
    <property type="evidence" value="ECO:0007669"/>
    <property type="project" value="InterPro"/>
</dbReference>
<keyword evidence="3" id="KW-0472">Membrane</keyword>
<dbReference type="PROSITE" id="PS01209">
    <property type="entry name" value="LDLRA_1"/>
    <property type="match status" value="2"/>
</dbReference>
<dbReference type="Pfam" id="PF00057">
    <property type="entry name" value="Ldl_recept_a"/>
    <property type="match status" value="2"/>
</dbReference>
<feature type="disulfide bond" evidence="2">
    <location>
        <begin position="315"/>
        <end position="330"/>
    </location>
</feature>
<dbReference type="Gene3D" id="4.10.400.10">
    <property type="entry name" value="Low-density Lipoprotein Receptor"/>
    <property type="match status" value="3"/>
</dbReference>
<evidence type="ECO:0000313" key="5">
    <source>
        <dbReference type="EMBL" id="PIK60268.1"/>
    </source>
</evidence>
<dbReference type="CDD" id="cd00112">
    <property type="entry name" value="LDLa"/>
    <property type="match status" value="3"/>
</dbReference>
<dbReference type="InterPro" id="IPR000998">
    <property type="entry name" value="MAM_dom"/>
</dbReference>
<dbReference type="InterPro" id="IPR036055">
    <property type="entry name" value="LDL_receptor-like_sf"/>
</dbReference>
<dbReference type="PROSITE" id="PS50068">
    <property type="entry name" value="LDLRA_2"/>
    <property type="match status" value="4"/>
</dbReference>
<dbReference type="SMART" id="SM00137">
    <property type="entry name" value="MAM"/>
    <property type="match status" value="3"/>
</dbReference>
<evidence type="ECO:0000313" key="6">
    <source>
        <dbReference type="Proteomes" id="UP000230750"/>
    </source>
</evidence>
<dbReference type="Pfam" id="PF00629">
    <property type="entry name" value="MAM"/>
    <property type="match status" value="3"/>
</dbReference>
<dbReference type="Gene3D" id="2.60.120.200">
    <property type="match status" value="3"/>
</dbReference>
<dbReference type="CDD" id="cd06263">
    <property type="entry name" value="MAM"/>
    <property type="match status" value="3"/>
</dbReference>
<keyword evidence="3" id="KW-1133">Transmembrane helix</keyword>
<dbReference type="PROSITE" id="PS50060">
    <property type="entry name" value="MAM_2"/>
    <property type="match status" value="3"/>
</dbReference>
<gene>
    <name evidence="5" type="ORF">BSL78_02764</name>
</gene>
<dbReference type="STRING" id="307972.A0A2G8LJ34"/>
<dbReference type="PANTHER" id="PTHR23282">
    <property type="entry name" value="APICAL ENDOSOMAL GLYCOPROTEIN PRECURSOR"/>
    <property type="match status" value="1"/>
</dbReference>
<dbReference type="SUPFAM" id="SSF49899">
    <property type="entry name" value="Concanavalin A-like lectins/glucanases"/>
    <property type="match status" value="3"/>
</dbReference>
<feature type="disulfide bond" evidence="2">
    <location>
        <begin position="296"/>
        <end position="308"/>
    </location>
</feature>
<feature type="disulfide bond" evidence="2">
    <location>
        <begin position="303"/>
        <end position="321"/>
    </location>
</feature>
<keyword evidence="5" id="KW-0675">Receptor</keyword>
<dbReference type="SUPFAM" id="SSF57424">
    <property type="entry name" value="LDL receptor-like module"/>
    <property type="match status" value="3"/>
</dbReference>
<dbReference type="AlphaFoldDB" id="A0A2G8LJ34"/>
<dbReference type="InterPro" id="IPR013320">
    <property type="entry name" value="ConA-like_dom_sf"/>
</dbReference>
<dbReference type="PANTHER" id="PTHR23282:SF149">
    <property type="entry name" value="MAM DOMAIN-CONTAINING PROTEIN"/>
    <property type="match status" value="1"/>
</dbReference>
<feature type="domain" description="MAM" evidence="4">
    <location>
        <begin position="547"/>
        <end position="710"/>
    </location>
</feature>
<dbReference type="EMBL" id="MRZV01000061">
    <property type="protein sequence ID" value="PIK60268.1"/>
    <property type="molecule type" value="Genomic_DNA"/>
</dbReference>
<comment type="caution">
    <text evidence="5">The sequence shown here is derived from an EMBL/GenBank/DDBJ whole genome shotgun (WGS) entry which is preliminary data.</text>
</comment>
<evidence type="ECO:0000256" key="3">
    <source>
        <dbReference type="SAM" id="Phobius"/>
    </source>
</evidence>
<organism evidence="5 6">
    <name type="scientific">Stichopus japonicus</name>
    <name type="common">Sea cucumber</name>
    <dbReference type="NCBI Taxonomy" id="307972"/>
    <lineage>
        <taxon>Eukaryota</taxon>
        <taxon>Metazoa</taxon>
        <taxon>Echinodermata</taxon>
        <taxon>Eleutherozoa</taxon>
        <taxon>Echinozoa</taxon>
        <taxon>Holothuroidea</taxon>
        <taxon>Aspidochirotacea</taxon>
        <taxon>Aspidochirotida</taxon>
        <taxon>Stichopodidae</taxon>
        <taxon>Apostichopus</taxon>
    </lineage>
</organism>
<keyword evidence="3" id="KW-0812">Transmembrane</keyword>
<name>A0A2G8LJ34_STIJA</name>
<dbReference type="PRINTS" id="PR00261">
    <property type="entry name" value="LDLRECEPTOR"/>
</dbReference>
<evidence type="ECO:0000256" key="2">
    <source>
        <dbReference type="PROSITE-ProRule" id="PRU00124"/>
    </source>
</evidence>
<keyword evidence="6" id="KW-1185">Reference proteome</keyword>
<sequence>METLNIFTKSWTNIQPFLPGMLILMEIYVDPCVENFQILMIGEDKQKLPQEGGIAIDDVEFKDCAFGPGQGTCGSGYQQCSVSNVCYSNDYQCDFTNDCCGSGSDETACGNYNRCDFQNGLCDWTQLNDDDFDWRRNKGGTGTDNTGPDYDHTTGTVDGYYIYIEISGDIKITEKARIASYTIARNPSNCQIRFWYHMKGNFIGALTVFTREQINGPLTQLWQQTQDMRDPWMFVALDLHRENDFQVVFQGSRGISVVGDISLDDISFTPGCTAAGRNLPTATTIRPPFTLPGGECDPSFYQCVTGQCVRGDAYCDFHYDCFDGSDESDCPVVCGFEFGLCGWNQMKDDEFDWKARESASEMDLNYNGPVNDHTYNSPQGNYMYVVGTQVPLKDRKARLISPVFHTASRACKFTFWYNMFGIEYGDLEVYIKTPGDDMRRLRKELDGFGQYNKWNLGEADIDACTAEFQIIVEVEDTLIVPVQSGFAIDDFLFSDCEVPLPVLSGTCGAQQTQCSNGVCYPANQQCDFALDCCDGTDELPSHCTSYNMCNFESGMCDWTNLNDDEFDWTWNKGGTGSGGTGPGADHTLGTSEGYYMYIEVDRPRRPGDRARLGSYYILKQITETCTMRLFYHVEGIGIGELVVYTRTEVNGPLTKVWSQVQQRGDNWFYASIGLGIETTAFQVVIEGIRGITEDGDISIDDISFTPGCRAAGYDIPVVSTVAYTGTQSFQPCESNEFLCYEDYSCVSNSRVCNGVFDCPQGSDEDQGCSSSKPVEKNPNALAISMGVIFGTIGLVIIVGGVYFFVSKRNSKPSGLVQHQVDPYKSHSDI</sequence>
<keyword evidence="1 2" id="KW-1015">Disulfide bond</keyword>
<feature type="domain" description="MAM" evidence="4">
    <location>
        <begin position="332"/>
        <end position="498"/>
    </location>
</feature>